<dbReference type="InterPro" id="IPR036047">
    <property type="entry name" value="F-box-like_dom_sf"/>
</dbReference>
<organism evidence="2 3">
    <name type="scientific">Salinomyces thailandicus</name>
    <dbReference type="NCBI Taxonomy" id="706561"/>
    <lineage>
        <taxon>Eukaryota</taxon>
        <taxon>Fungi</taxon>
        <taxon>Dikarya</taxon>
        <taxon>Ascomycota</taxon>
        <taxon>Pezizomycotina</taxon>
        <taxon>Dothideomycetes</taxon>
        <taxon>Dothideomycetidae</taxon>
        <taxon>Mycosphaerellales</taxon>
        <taxon>Teratosphaeriaceae</taxon>
        <taxon>Salinomyces</taxon>
    </lineage>
</organism>
<proteinExistence type="predicted"/>
<sequence length="939" mass="104569">MPEFDHFCFLCYAGFHNPLEVDEEEDYDEDTAEMRKIFPFADIRQRLDWASNFRTIGVNRNATGLKQCYLSGRAVEEELGTIIEPGDHPNAQNLQLEYDGEVSLYNDANDDGDGDLPIHESCLTVLCEAFAQARGLKYHWNAQCSSTTLPFDLDTLFTCLASVRRQGFQSCLDLGHELDMEQSFWIQWNEVYYYLDPLDQDETSRSRQRALERALSPTREILASKADKYQAQSADFFSGLPKELVVRILDFVSVPDMPSCLLASRAILEATRSDHFWTRRMRIDAPWYWEAAEDGLLDAHREYNDVMTQALKPVELAKRGQRVDGLANRRRIWQVAQEVVRLYELADDPVATKPSVFEEDATCRYAVRVARPRSSELKKDTNFFFTTAADMTLTKRIQFHWSGAALCGISVAVGDTTSICGDCSSPAEARHDLVIAADDWLEKLVFNISTVDTSVYNSDVCRRDQFVSGVSCYTLSGKRHEFGDTQGSKRLFEPPPGKGIVGLRTELADGRFTRFAIIEHAAIPTKSRTLHDEKRLDFLWKNELPSRSLRFQGLQSGYWSGDGSWDLVPMELLKFGNTEEELSTLVGFGSSPDCRSLEVYREDGSKQRIGGNVEAMKTMRIDGPGGERVGGFKFVIGALCEGIVITTNHGRQAIFGKSNDNARTEHTPDPGFGLAGIYCSFNYNSNLLSSLALVQSPDFSAVDIDPASLMDETGLMWELQPPPPSWRSIGPVYGDQHRGAVAKTVDFSRPVTKIEGLLAAPQWLDLIELGGWTIHYGDGSDLEPTATFGHTSWVWPQQPDATVVDLRSMQRHESMAMFAGHDSDTVTPVAHATTDEEALSQASTWDLGASGEKLVAVTVWSGDYLNGIQFHSETGRSSPRWGKCGNEPAATIRIGGEESVVGLKVMLGTSRLGYVACCDVPQAVQAMGKPQDKSSLWPH</sequence>
<dbReference type="Gene3D" id="2.100.10.30">
    <property type="entry name" value="Jacalin-like lectin domain"/>
    <property type="match status" value="1"/>
</dbReference>
<dbReference type="PROSITE" id="PS50181">
    <property type="entry name" value="FBOX"/>
    <property type="match status" value="1"/>
</dbReference>
<evidence type="ECO:0000259" key="1">
    <source>
        <dbReference type="PROSITE" id="PS50181"/>
    </source>
</evidence>
<protein>
    <recommendedName>
        <fullName evidence="1">F-box domain-containing protein</fullName>
    </recommendedName>
</protein>
<accession>A0A4U0TYT9</accession>
<gene>
    <name evidence="2" type="ORF">B0A50_04814</name>
</gene>
<dbReference type="Gene3D" id="1.20.1280.50">
    <property type="match status" value="1"/>
</dbReference>
<evidence type="ECO:0000313" key="3">
    <source>
        <dbReference type="Proteomes" id="UP000308549"/>
    </source>
</evidence>
<dbReference type="InterPro" id="IPR001810">
    <property type="entry name" value="F-box_dom"/>
</dbReference>
<feature type="domain" description="F-box" evidence="1">
    <location>
        <begin position="234"/>
        <end position="280"/>
    </location>
</feature>
<dbReference type="EMBL" id="NAJL01000021">
    <property type="protein sequence ID" value="TKA27713.1"/>
    <property type="molecule type" value="Genomic_DNA"/>
</dbReference>
<dbReference type="InterPro" id="IPR036404">
    <property type="entry name" value="Jacalin-like_lectin_dom_sf"/>
</dbReference>
<dbReference type="SUPFAM" id="SSF81383">
    <property type="entry name" value="F-box domain"/>
    <property type="match status" value="1"/>
</dbReference>
<comment type="caution">
    <text evidence="2">The sequence shown here is derived from an EMBL/GenBank/DDBJ whole genome shotgun (WGS) entry which is preliminary data.</text>
</comment>
<keyword evidence="3" id="KW-1185">Reference proteome</keyword>
<dbReference type="AlphaFoldDB" id="A0A4U0TYT9"/>
<evidence type="ECO:0000313" key="2">
    <source>
        <dbReference type="EMBL" id="TKA27713.1"/>
    </source>
</evidence>
<reference evidence="2 3" key="1">
    <citation type="submission" date="2017-03" db="EMBL/GenBank/DDBJ databases">
        <title>Genomes of endolithic fungi from Antarctica.</title>
        <authorList>
            <person name="Coleine C."/>
            <person name="Masonjones S."/>
            <person name="Stajich J.E."/>
        </authorList>
    </citation>
    <scope>NUCLEOTIDE SEQUENCE [LARGE SCALE GENOMIC DNA]</scope>
    <source>
        <strain evidence="2 3">CCFEE 6315</strain>
    </source>
</reference>
<dbReference type="Proteomes" id="UP000308549">
    <property type="component" value="Unassembled WGS sequence"/>
</dbReference>
<name>A0A4U0TYT9_9PEZI</name>
<dbReference type="OrthoDB" id="9984533at2759"/>